<dbReference type="InterPro" id="IPR027589">
    <property type="entry name" value="Choice_anch_B"/>
</dbReference>
<organism evidence="1 2">
    <name type="scientific">Choiromyces venosus 120613-1</name>
    <dbReference type="NCBI Taxonomy" id="1336337"/>
    <lineage>
        <taxon>Eukaryota</taxon>
        <taxon>Fungi</taxon>
        <taxon>Dikarya</taxon>
        <taxon>Ascomycota</taxon>
        <taxon>Pezizomycotina</taxon>
        <taxon>Pezizomycetes</taxon>
        <taxon>Pezizales</taxon>
        <taxon>Tuberaceae</taxon>
        <taxon>Choiromyces</taxon>
    </lineage>
</organism>
<evidence type="ECO:0000313" key="2">
    <source>
        <dbReference type="Proteomes" id="UP000276215"/>
    </source>
</evidence>
<dbReference type="NCBIfam" id="TIGR04312">
    <property type="entry name" value="choice_anch_B"/>
    <property type="match status" value="1"/>
</dbReference>
<proteinExistence type="predicted"/>
<evidence type="ECO:0000313" key="1">
    <source>
        <dbReference type="EMBL" id="RPB00709.1"/>
    </source>
</evidence>
<protein>
    <submittedName>
        <fullName evidence="1">Uncharacterized protein</fullName>
    </submittedName>
</protein>
<dbReference type="EMBL" id="ML120378">
    <property type="protein sequence ID" value="RPB00709.1"/>
    <property type="molecule type" value="Genomic_DNA"/>
</dbReference>
<dbReference type="AlphaFoldDB" id="A0A3N4JUK4"/>
<dbReference type="GO" id="GO:0005576">
    <property type="term" value="C:extracellular region"/>
    <property type="evidence" value="ECO:0007669"/>
    <property type="project" value="TreeGrafter"/>
</dbReference>
<dbReference type="STRING" id="1336337.A0A3N4JUK4"/>
<name>A0A3N4JUK4_9PEZI</name>
<dbReference type="OrthoDB" id="2099887at2759"/>
<accession>A0A3N4JUK4</accession>
<dbReference type="PANTHER" id="PTHR38787">
    <property type="entry name" value="REGULATORY P DOMAIN-CONTAINING PROTEIN"/>
    <property type="match status" value="1"/>
</dbReference>
<reference evidence="1 2" key="1">
    <citation type="journal article" date="2018" name="Nat. Ecol. Evol.">
        <title>Pezizomycetes genomes reveal the molecular basis of ectomycorrhizal truffle lifestyle.</title>
        <authorList>
            <person name="Murat C."/>
            <person name="Payen T."/>
            <person name="Noel B."/>
            <person name="Kuo A."/>
            <person name="Morin E."/>
            <person name="Chen J."/>
            <person name="Kohler A."/>
            <person name="Krizsan K."/>
            <person name="Balestrini R."/>
            <person name="Da Silva C."/>
            <person name="Montanini B."/>
            <person name="Hainaut M."/>
            <person name="Levati E."/>
            <person name="Barry K.W."/>
            <person name="Belfiori B."/>
            <person name="Cichocki N."/>
            <person name="Clum A."/>
            <person name="Dockter R.B."/>
            <person name="Fauchery L."/>
            <person name="Guy J."/>
            <person name="Iotti M."/>
            <person name="Le Tacon F."/>
            <person name="Lindquist E.A."/>
            <person name="Lipzen A."/>
            <person name="Malagnac F."/>
            <person name="Mello A."/>
            <person name="Molinier V."/>
            <person name="Miyauchi S."/>
            <person name="Poulain J."/>
            <person name="Riccioni C."/>
            <person name="Rubini A."/>
            <person name="Sitrit Y."/>
            <person name="Splivallo R."/>
            <person name="Traeger S."/>
            <person name="Wang M."/>
            <person name="Zifcakova L."/>
            <person name="Wipf D."/>
            <person name="Zambonelli A."/>
            <person name="Paolocci F."/>
            <person name="Nowrousian M."/>
            <person name="Ottonello S."/>
            <person name="Baldrian P."/>
            <person name="Spatafora J.W."/>
            <person name="Henrissat B."/>
            <person name="Nagy L.G."/>
            <person name="Aury J.M."/>
            <person name="Wincker P."/>
            <person name="Grigoriev I.V."/>
            <person name="Bonfante P."/>
            <person name="Martin F.M."/>
        </authorList>
    </citation>
    <scope>NUCLEOTIDE SEQUENCE [LARGE SCALE GENOMIC DNA]</scope>
    <source>
        <strain evidence="1 2">120613-1</strain>
    </source>
</reference>
<gene>
    <name evidence="1" type="ORF">L873DRAFT_1834993</name>
</gene>
<dbReference type="Proteomes" id="UP000276215">
    <property type="component" value="Unassembled WGS sequence"/>
</dbReference>
<keyword evidence="2" id="KW-1185">Reference proteome</keyword>
<sequence>MTVMNKYNSFAQHRANGEYNSTTHGRLAYTPCLNGKAGEFRCNNVDLYDFVSHADLGNKTSEGSSTWGRLLWRDGRLLLLLRCADGTAFSEVTEGGKLDCLGHLPQQSTPEVWREIRVLRDYAAIGSEAVTHFVQIFDMRKVAAVGASEKPKTFSTSTDLTSLFTGLPVVGAALRTSACRSGLIFIDLTNPANPTNPGCASQDGYVHDAQCLKCKGPDTRYKGKDICYGYNKDTLTIYDVTNKRNTSIISRASYTGAAYMHQSWLLDTENQEYLILDDEYDEYDGVGLAADGYPQTGYYKSGQYGIDHNQYIANGKVYQSNYGGGLWILDVSSIPKDPSGKGVKEVGFFDVYPEDDVQPKGGVLDFVGTWASHALFRSEWMVNTIERGAFVVKYTGK</sequence>
<dbReference type="PANTHER" id="PTHR38787:SF3">
    <property type="entry name" value="REGULATORY P DOMAIN-CONTAINING PROTEIN"/>
    <property type="match status" value="1"/>
</dbReference>